<keyword evidence="6" id="KW-1185">Reference proteome</keyword>
<dbReference type="InterPro" id="IPR036412">
    <property type="entry name" value="HAD-like_sf"/>
</dbReference>
<dbReference type="SFLD" id="SFLDG01129">
    <property type="entry name" value="C1.5:_HAD__Beta-PGM__Phosphata"/>
    <property type="match status" value="1"/>
</dbReference>
<dbReference type="InterPro" id="IPR041492">
    <property type="entry name" value="HAD_2"/>
</dbReference>
<evidence type="ECO:0000256" key="2">
    <source>
        <dbReference type="ARBA" id="ARBA00022801"/>
    </source>
</evidence>
<dbReference type="GO" id="GO:0046872">
    <property type="term" value="F:metal ion binding"/>
    <property type="evidence" value="ECO:0007669"/>
    <property type="project" value="UniProtKB-KW"/>
</dbReference>
<proteinExistence type="predicted"/>
<keyword evidence="4" id="KW-0119">Carbohydrate metabolism</keyword>
<sequence>MINTILFDFDGTLVDTAPDLINTANQIYSKYNHKEISFQEGLGCSSNGINAFLKKRFTSGEINNNPLFDEFVEIYKNNCYLNASLFPGFQDLLKDLKKRGFKIGIVTNKPRIFTDLILSHLGIDSMFDVVLCPDDGFKPKPDNQMFLEVFDKLNVGHSQVIYVGDGERDIIAANASNIISVFASYGYIDPSENTEIWGYDLLINSTDDLKKLIDIFSLRNCLS</sequence>
<accession>A0A0H4IZE8</accession>
<dbReference type="Gene3D" id="3.40.50.1000">
    <property type="entry name" value="HAD superfamily/HAD-like"/>
    <property type="match status" value="1"/>
</dbReference>
<dbReference type="PANTHER" id="PTHR43434">
    <property type="entry name" value="PHOSPHOGLYCOLATE PHOSPHATASE"/>
    <property type="match status" value="1"/>
</dbReference>
<dbReference type="PRINTS" id="PR00413">
    <property type="entry name" value="HADHALOGNASE"/>
</dbReference>
<organism evidence="5 6">
    <name type="scientific">Methylophilales bacterium MBRS-H7</name>
    <dbReference type="NCBI Taxonomy" id="1623450"/>
    <lineage>
        <taxon>Bacteria</taxon>
        <taxon>Pseudomonadati</taxon>
        <taxon>Pseudomonadota</taxon>
        <taxon>Betaproteobacteria</taxon>
        <taxon>Nitrosomonadales</taxon>
        <taxon>OM43 clade</taxon>
    </lineage>
</organism>
<dbReference type="GO" id="GO:0006281">
    <property type="term" value="P:DNA repair"/>
    <property type="evidence" value="ECO:0007669"/>
    <property type="project" value="TreeGrafter"/>
</dbReference>
<name>A0A0H4IZE8_9PROT</name>
<dbReference type="InterPro" id="IPR050155">
    <property type="entry name" value="HAD-like_hydrolase_sf"/>
</dbReference>
<dbReference type="SFLD" id="SFLDG01135">
    <property type="entry name" value="C1.5.6:_HAD__Beta-PGM__Phospha"/>
    <property type="match status" value="1"/>
</dbReference>
<dbReference type="InterPro" id="IPR023214">
    <property type="entry name" value="HAD_sf"/>
</dbReference>
<protein>
    <recommendedName>
        <fullName evidence="7">Phosphoglycolate phosphatase</fullName>
    </recommendedName>
</protein>
<evidence type="ECO:0000256" key="1">
    <source>
        <dbReference type="ARBA" id="ARBA00022723"/>
    </source>
</evidence>
<dbReference type="NCBIfam" id="TIGR01509">
    <property type="entry name" value="HAD-SF-IA-v3"/>
    <property type="match status" value="1"/>
</dbReference>
<evidence type="ECO:0000313" key="5">
    <source>
        <dbReference type="EMBL" id="AKO66341.1"/>
    </source>
</evidence>
<dbReference type="GO" id="GO:0005829">
    <property type="term" value="C:cytosol"/>
    <property type="evidence" value="ECO:0007669"/>
    <property type="project" value="TreeGrafter"/>
</dbReference>
<dbReference type="Proteomes" id="UP000066549">
    <property type="component" value="Chromosome"/>
</dbReference>
<dbReference type="Pfam" id="PF13419">
    <property type="entry name" value="HAD_2"/>
    <property type="match status" value="1"/>
</dbReference>
<keyword evidence="3" id="KW-0460">Magnesium</keyword>
<dbReference type="NCBIfam" id="TIGR01549">
    <property type="entry name" value="HAD-SF-IA-v1"/>
    <property type="match status" value="1"/>
</dbReference>
<keyword evidence="1" id="KW-0479">Metal-binding</keyword>
<reference evidence="5 6" key="1">
    <citation type="submission" date="2015-03" db="EMBL/GenBank/DDBJ databases">
        <title>Comparative analysis of the OM43 clade including a novel species from Red Sea uncovers genomic and metabolic diversity among marine methylotrophs.</title>
        <authorList>
            <person name="Jimenez-Infante F."/>
            <person name="Ngugi D.K."/>
            <person name="Vinu M."/>
            <person name="Alam I."/>
            <person name="Kamau A."/>
            <person name="Blom J."/>
            <person name="Bajic V.B."/>
            <person name="Stingl U."/>
        </authorList>
    </citation>
    <scope>NUCLEOTIDE SEQUENCE [LARGE SCALE GENOMIC DNA]</scope>
    <source>
        <strain evidence="5 6">MBRSH7</strain>
    </source>
</reference>
<dbReference type="AlphaFoldDB" id="A0A0H4IZE8"/>
<evidence type="ECO:0000256" key="3">
    <source>
        <dbReference type="ARBA" id="ARBA00022842"/>
    </source>
</evidence>
<dbReference type="SFLD" id="SFLDS00003">
    <property type="entry name" value="Haloacid_Dehalogenase"/>
    <property type="match status" value="1"/>
</dbReference>
<keyword evidence="2" id="KW-0378">Hydrolase</keyword>
<gene>
    <name evidence="5" type="ORF">VI33_06690</name>
</gene>
<dbReference type="InterPro" id="IPR006439">
    <property type="entry name" value="HAD-SF_hydro_IA"/>
</dbReference>
<evidence type="ECO:0000256" key="4">
    <source>
        <dbReference type="ARBA" id="ARBA00023277"/>
    </source>
</evidence>
<dbReference type="OrthoDB" id="9776368at2"/>
<dbReference type="Gene3D" id="1.10.150.240">
    <property type="entry name" value="Putative phosphatase, domain 2"/>
    <property type="match status" value="1"/>
</dbReference>
<dbReference type="SUPFAM" id="SSF56784">
    <property type="entry name" value="HAD-like"/>
    <property type="match status" value="1"/>
</dbReference>
<dbReference type="EMBL" id="CP011002">
    <property type="protein sequence ID" value="AKO66341.1"/>
    <property type="molecule type" value="Genomic_DNA"/>
</dbReference>
<dbReference type="InterPro" id="IPR023198">
    <property type="entry name" value="PGP-like_dom2"/>
</dbReference>
<dbReference type="PANTHER" id="PTHR43434:SF23">
    <property type="entry name" value="PHOSPHOGLYCOLATE PHOSPHATASE"/>
    <property type="match status" value="1"/>
</dbReference>
<dbReference type="GO" id="GO:0008967">
    <property type="term" value="F:phosphoglycolate phosphatase activity"/>
    <property type="evidence" value="ECO:0007669"/>
    <property type="project" value="TreeGrafter"/>
</dbReference>
<evidence type="ECO:0000313" key="6">
    <source>
        <dbReference type="Proteomes" id="UP000066549"/>
    </source>
</evidence>
<evidence type="ECO:0008006" key="7">
    <source>
        <dbReference type="Google" id="ProtNLM"/>
    </source>
</evidence>